<proteinExistence type="predicted"/>
<evidence type="ECO:0000313" key="3">
    <source>
        <dbReference type="Proteomes" id="UP000054498"/>
    </source>
</evidence>
<dbReference type="RefSeq" id="XP_013904625.1">
    <property type="nucleotide sequence ID" value="XM_014049171.1"/>
</dbReference>
<reference evidence="2 3" key="1">
    <citation type="journal article" date="2013" name="BMC Genomics">
        <title>Reconstruction of the lipid metabolism for the microalga Monoraphidium neglectum from its genome sequence reveals characteristics suitable for biofuel production.</title>
        <authorList>
            <person name="Bogen C."/>
            <person name="Al-Dilaimi A."/>
            <person name="Albersmeier A."/>
            <person name="Wichmann J."/>
            <person name="Grundmann M."/>
            <person name="Rupp O."/>
            <person name="Lauersen K.J."/>
            <person name="Blifernez-Klassen O."/>
            <person name="Kalinowski J."/>
            <person name="Goesmann A."/>
            <person name="Mussgnug J.H."/>
            <person name="Kruse O."/>
        </authorList>
    </citation>
    <scope>NUCLEOTIDE SEQUENCE [LARGE SCALE GENOMIC DNA]</scope>
    <source>
        <strain evidence="2 3">SAG 48.87</strain>
    </source>
</reference>
<keyword evidence="3" id="KW-1185">Reference proteome</keyword>
<evidence type="ECO:0000313" key="2">
    <source>
        <dbReference type="EMBL" id="KIZ05606.1"/>
    </source>
</evidence>
<dbReference type="KEGG" id="mng:MNEG_2355"/>
<accession>A0A0D2NLP5</accession>
<feature type="chain" id="PRO_5002259822" evidence="1">
    <location>
        <begin position="18"/>
        <end position="796"/>
    </location>
</feature>
<organism evidence="2 3">
    <name type="scientific">Monoraphidium neglectum</name>
    <dbReference type="NCBI Taxonomy" id="145388"/>
    <lineage>
        <taxon>Eukaryota</taxon>
        <taxon>Viridiplantae</taxon>
        <taxon>Chlorophyta</taxon>
        <taxon>core chlorophytes</taxon>
        <taxon>Chlorophyceae</taxon>
        <taxon>CS clade</taxon>
        <taxon>Sphaeropleales</taxon>
        <taxon>Selenastraceae</taxon>
        <taxon>Monoraphidium</taxon>
    </lineage>
</organism>
<name>A0A0D2NLP5_9CHLO</name>
<dbReference type="Proteomes" id="UP000054498">
    <property type="component" value="Unassembled WGS sequence"/>
</dbReference>
<dbReference type="AlphaFoldDB" id="A0A0D2NLP5"/>
<dbReference type="EMBL" id="KK100483">
    <property type="protein sequence ID" value="KIZ05606.1"/>
    <property type="molecule type" value="Genomic_DNA"/>
</dbReference>
<sequence length="796" mass="82326">MLGQAWFVNVLAGVAAAAPACTDPVRLVDLLPLALPLLPELQQRTDKRGGKKSSGAEAWLGSVVGAIEEAVVQETSGGKHGGKPKGSNRTILDVSEAVVLLRSCSLADYKLPLGVLHACETALLQDAAQQRCRGAVAVEIARGFNSQRRLHQGAWAPSGSLARRLLRCAEVAQLATREAGEKLADLVEIIVGEWQYRPKSEQLWDIEQAVSGMSVKSDRSSHRVQLALLRHGCVFSNIRALCLEVVATLRECEAAMAAGCPPVQPAGNSAAAGSGVKGKKKDAAKQPAADVAAAQAAEAAAAEAVAQVLLLLKAVAQPPTQHQLAAILEVEGAGLLSHSVQPGSKYHAALVCSAVNAALPVAGTAQALGLLSRLCDYFDALKAGVGAAGGLEPGLEGLRTDQVLWPYAILQSTQQQLGAVVEAQELLRAVEARVIAALPELTPAAAAAALEDRCVRLGARVGGGPGEAGEEAQRVLAAPREWVVAVLDAALAAMRSPEADVDAQALLSLLRVANAQSPRPVAPSGGTEAWDRLLLAADRLRRARDPGVTDPLVICSLLEGLVLQGYAPATKTAAERIRQFAAEVCELPSLTALAHNAPDRLAAMVLALGRLNRGRAADSGSGAVRGKAVQLLAEVCQDCLVPMGAAAIADAAWGVVLLGFAEPSAAGGAIKPRLWAAAAAKALSTNGAQALQQLGSIGAGRLLGALAALGAQQPAGLAGEWSRAHVAASQLGEYTDEELVYLLVALDGHFKGQPLDERLAQMACGELLKRELAPRLVVEALDALKGSFLATDPVQH</sequence>
<keyword evidence="1" id="KW-0732">Signal</keyword>
<gene>
    <name evidence="2" type="ORF">MNEG_2355</name>
</gene>
<protein>
    <submittedName>
        <fullName evidence="2">Uncharacterized protein</fullName>
    </submittedName>
</protein>
<feature type="signal peptide" evidence="1">
    <location>
        <begin position="1"/>
        <end position="17"/>
    </location>
</feature>
<dbReference type="GeneID" id="25735233"/>
<evidence type="ECO:0000256" key="1">
    <source>
        <dbReference type="SAM" id="SignalP"/>
    </source>
</evidence>